<gene>
    <name evidence="1" type="ORF">COB67_09415</name>
</gene>
<reference evidence="2" key="1">
    <citation type="submission" date="2017-08" db="EMBL/GenBank/DDBJ databases">
        <title>A dynamic microbial community with high functional redundancy inhabits the cold, oxic subseafloor aquifer.</title>
        <authorList>
            <person name="Tully B.J."/>
            <person name="Wheat C.G."/>
            <person name="Glazer B.T."/>
            <person name="Huber J.A."/>
        </authorList>
    </citation>
    <scope>NUCLEOTIDE SEQUENCE [LARGE SCALE GENOMIC DNA]</scope>
</reference>
<protein>
    <recommendedName>
        <fullName evidence="3">Outer membrane protein beta-barrel domain-containing protein</fullName>
    </recommendedName>
</protein>
<evidence type="ECO:0000313" key="1">
    <source>
        <dbReference type="EMBL" id="PCI27083.1"/>
    </source>
</evidence>
<evidence type="ECO:0000313" key="2">
    <source>
        <dbReference type="Proteomes" id="UP000218113"/>
    </source>
</evidence>
<accession>A0A2A4T0H2</accession>
<feature type="non-terminal residue" evidence="1">
    <location>
        <position position="1"/>
    </location>
</feature>
<proteinExistence type="predicted"/>
<comment type="caution">
    <text evidence="1">The sequence shown here is derived from an EMBL/GenBank/DDBJ whole genome shotgun (WGS) entry which is preliminary data.</text>
</comment>
<sequence>SDNGTNSYNFDQISYKLFLDENTFGEGQLAFANSTTKGKVLKVLAIDFRYGMVFQRVQNSLLYYGGSVGLLQVTDDANDVKGSGISFKAFLGVEMFFSALPNFGFSGELGVSRKEVGSDYSSFDFSTSTFPAFSVHYYF</sequence>
<organism evidence="1 2">
    <name type="scientific">SAR324 cluster bacterium</name>
    <dbReference type="NCBI Taxonomy" id="2024889"/>
    <lineage>
        <taxon>Bacteria</taxon>
        <taxon>Deltaproteobacteria</taxon>
        <taxon>SAR324 cluster</taxon>
    </lineage>
</organism>
<dbReference type="Proteomes" id="UP000218113">
    <property type="component" value="Unassembled WGS sequence"/>
</dbReference>
<evidence type="ECO:0008006" key="3">
    <source>
        <dbReference type="Google" id="ProtNLM"/>
    </source>
</evidence>
<dbReference type="AlphaFoldDB" id="A0A2A4T0H2"/>
<name>A0A2A4T0H2_9DELT</name>
<dbReference type="EMBL" id="NVSR01000076">
    <property type="protein sequence ID" value="PCI27083.1"/>
    <property type="molecule type" value="Genomic_DNA"/>
</dbReference>